<dbReference type="SUPFAM" id="SSF55469">
    <property type="entry name" value="FMN-dependent nitroreductase-like"/>
    <property type="match status" value="1"/>
</dbReference>
<dbReference type="Proteomes" id="UP000753961">
    <property type="component" value="Unassembled WGS sequence"/>
</dbReference>
<keyword evidence="4" id="KW-0288">FMN</keyword>
<evidence type="ECO:0000256" key="3">
    <source>
        <dbReference type="ARBA" id="ARBA00022630"/>
    </source>
</evidence>
<accession>A0A953LA47</accession>
<keyword evidence="3" id="KW-0285">Flavoprotein</keyword>
<evidence type="ECO:0000256" key="2">
    <source>
        <dbReference type="ARBA" id="ARBA00007118"/>
    </source>
</evidence>
<proteinExistence type="inferred from homology"/>
<name>A0A953LA47_9BACT</name>
<keyword evidence="6" id="KW-0560">Oxidoreductase</keyword>
<dbReference type="AlphaFoldDB" id="A0A953LA47"/>
<gene>
    <name evidence="8" type="ORF">KUV50_09265</name>
</gene>
<organism evidence="8 9">
    <name type="scientific">Membranihabitans marinus</name>
    <dbReference type="NCBI Taxonomy" id="1227546"/>
    <lineage>
        <taxon>Bacteria</taxon>
        <taxon>Pseudomonadati</taxon>
        <taxon>Bacteroidota</taxon>
        <taxon>Saprospiria</taxon>
        <taxon>Saprospirales</taxon>
        <taxon>Saprospiraceae</taxon>
        <taxon>Membranihabitans</taxon>
    </lineage>
</organism>
<evidence type="ECO:0000259" key="7">
    <source>
        <dbReference type="Pfam" id="PF00881"/>
    </source>
</evidence>
<evidence type="ECO:0000313" key="8">
    <source>
        <dbReference type="EMBL" id="MBY5958318.1"/>
    </source>
</evidence>
<evidence type="ECO:0000256" key="5">
    <source>
        <dbReference type="ARBA" id="ARBA00022857"/>
    </source>
</evidence>
<dbReference type="InterPro" id="IPR000415">
    <property type="entry name" value="Nitroreductase-like"/>
</dbReference>
<dbReference type="EMBL" id="JAHVHU010000008">
    <property type="protein sequence ID" value="MBY5958318.1"/>
    <property type="molecule type" value="Genomic_DNA"/>
</dbReference>
<comment type="cofactor">
    <cofactor evidence="1">
        <name>FMN</name>
        <dbReference type="ChEBI" id="CHEBI:58210"/>
    </cofactor>
</comment>
<dbReference type="InterPro" id="IPR029479">
    <property type="entry name" value="Nitroreductase"/>
</dbReference>
<feature type="domain" description="Nitroreductase" evidence="7">
    <location>
        <begin position="8"/>
        <end position="184"/>
    </location>
</feature>
<comment type="similarity">
    <text evidence="2">Belongs to the nitroreductase family.</text>
</comment>
<dbReference type="Pfam" id="PF00881">
    <property type="entry name" value="Nitroreductase"/>
    <property type="match status" value="1"/>
</dbReference>
<evidence type="ECO:0000256" key="1">
    <source>
        <dbReference type="ARBA" id="ARBA00001917"/>
    </source>
</evidence>
<evidence type="ECO:0000256" key="6">
    <source>
        <dbReference type="ARBA" id="ARBA00023002"/>
    </source>
</evidence>
<protein>
    <submittedName>
        <fullName evidence="8">NAD(P)H-dependent oxidoreductase</fullName>
    </submittedName>
</protein>
<keyword evidence="9" id="KW-1185">Reference proteome</keyword>
<dbReference type="PANTHER" id="PTHR43673">
    <property type="entry name" value="NAD(P)H NITROREDUCTASE YDGI-RELATED"/>
    <property type="match status" value="1"/>
</dbReference>
<reference evidence="8" key="1">
    <citation type="submission" date="2021-06" db="EMBL/GenBank/DDBJ databases">
        <title>44 bacteria genomes isolated from Dapeng, Shenzhen.</title>
        <authorList>
            <person name="Zheng W."/>
            <person name="Yu S."/>
            <person name="Huang Y."/>
        </authorList>
    </citation>
    <scope>NUCLEOTIDE SEQUENCE</scope>
    <source>
        <strain evidence="8">DP5N28-2</strain>
    </source>
</reference>
<dbReference type="InterPro" id="IPR033878">
    <property type="entry name" value="NfsB-like"/>
</dbReference>
<dbReference type="RefSeq" id="WP_222579856.1">
    <property type="nucleotide sequence ID" value="NZ_JAHVHU010000008.1"/>
</dbReference>
<dbReference type="PANTHER" id="PTHR43673:SF2">
    <property type="entry name" value="NITROREDUCTASE"/>
    <property type="match status" value="1"/>
</dbReference>
<dbReference type="CDD" id="cd02149">
    <property type="entry name" value="NfsB-like"/>
    <property type="match status" value="1"/>
</dbReference>
<dbReference type="GO" id="GO:0016491">
    <property type="term" value="F:oxidoreductase activity"/>
    <property type="evidence" value="ECO:0007669"/>
    <property type="project" value="UniProtKB-KW"/>
</dbReference>
<comment type="caution">
    <text evidence="8">The sequence shown here is derived from an EMBL/GenBank/DDBJ whole genome shotgun (WGS) entry which is preliminary data.</text>
</comment>
<evidence type="ECO:0000313" key="9">
    <source>
        <dbReference type="Proteomes" id="UP000753961"/>
    </source>
</evidence>
<evidence type="ECO:0000256" key="4">
    <source>
        <dbReference type="ARBA" id="ARBA00022643"/>
    </source>
</evidence>
<keyword evidence="5" id="KW-0521">NADP</keyword>
<sequence>MKLLEQLQWRYAAKRMNGSEVSDDKLQKVLEAIRLAPSSMGLQPFQVIVIDDEKIREDIFQNACGQPQILECSHLLIFCGWNSVSKPQVDNYMNSIAQTRQIDVELLDDFKESILKFTGSLSPAETREWSARQVYLALGTAIDASALSHIDTTPMEGFNAAALDEMLGLPDRDLHSVVLLALGYRDEHKDEFANTPKVRRKFEDLFEFI</sequence>
<dbReference type="Gene3D" id="3.40.109.10">
    <property type="entry name" value="NADH Oxidase"/>
    <property type="match status" value="1"/>
</dbReference>